<dbReference type="InterPro" id="IPR005303">
    <property type="entry name" value="MOCOS_middle"/>
</dbReference>
<organism evidence="2 3">
    <name type="scientific">Polychaeton citri CBS 116435</name>
    <dbReference type="NCBI Taxonomy" id="1314669"/>
    <lineage>
        <taxon>Eukaryota</taxon>
        <taxon>Fungi</taxon>
        <taxon>Dikarya</taxon>
        <taxon>Ascomycota</taxon>
        <taxon>Pezizomycotina</taxon>
        <taxon>Dothideomycetes</taxon>
        <taxon>Dothideomycetidae</taxon>
        <taxon>Capnodiales</taxon>
        <taxon>Capnodiaceae</taxon>
        <taxon>Polychaeton</taxon>
    </lineage>
</organism>
<dbReference type="GO" id="GO:0003824">
    <property type="term" value="F:catalytic activity"/>
    <property type="evidence" value="ECO:0007669"/>
    <property type="project" value="InterPro"/>
</dbReference>
<reference evidence="2" key="1">
    <citation type="journal article" date="2020" name="Stud. Mycol.">
        <title>101 Dothideomycetes genomes: a test case for predicting lifestyles and emergence of pathogens.</title>
        <authorList>
            <person name="Haridas S."/>
            <person name="Albert R."/>
            <person name="Binder M."/>
            <person name="Bloem J."/>
            <person name="Labutti K."/>
            <person name="Salamov A."/>
            <person name="Andreopoulos B."/>
            <person name="Baker S."/>
            <person name="Barry K."/>
            <person name="Bills G."/>
            <person name="Bluhm B."/>
            <person name="Cannon C."/>
            <person name="Castanera R."/>
            <person name="Culley D."/>
            <person name="Daum C."/>
            <person name="Ezra D."/>
            <person name="Gonzalez J."/>
            <person name="Henrissat B."/>
            <person name="Kuo A."/>
            <person name="Liang C."/>
            <person name="Lipzen A."/>
            <person name="Lutzoni F."/>
            <person name="Magnuson J."/>
            <person name="Mondo S."/>
            <person name="Nolan M."/>
            <person name="Ohm R."/>
            <person name="Pangilinan J."/>
            <person name="Park H.-J."/>
            <person name="Ramirez L."/>
            <person name="Alfaro M."/>
            <person name="Sun H."/>
            <person name="Tritt A."/>
            <person name="Yoshinaga Y."/>
            <person name="Zwiers L.-H."/>
            <person name="Turgeon B."/>
            <person name="Goodwin S."/>
            <person name="Spatafora J."/>
            <person name="Crous P."/>
            <person name="Grigoriev I."/>
        </authorList>
    </citation>
    <scope>NUCLEOTIDE SEQUENCE</scope>
    <source>
        <strain evidence="2">CBS 116435</strain>
    </source>
</reference>
<dbReference type="SUPFAM" id="SSF50800">
    <property type="entry name" value="PK beta-barrel domain-like"/>
    <property type="match status" value="1"/>
</dbReference>
<dbReference type="InterPro" id="IPR011037">
    <property type="entry name" value="Pyrv_Knase-like_insert_dom_sf"/>
</dbReference>
<dbReference type="AlphaFoldDB" id="A0A9P4QDJ8"/>
<dbReference type="GO" id="GO:0030170">
    <property type="term" value="F:pyridoxal phosphate binding"/>
    <property type="evidence" value="ECO:0007669"/>
    <property type="project" value="InterPro"/>
</dbReference>
<dbReference type="Pfam" id="PF03476">
    <property type="entry name" value="MOSC_N"/>
    <property type="match status" value="1"/>
</dbReference>
<protein>
    <submittedName>
        <fullName evidence="2">MOSC domain-containing protein</fullName>
    </submittedName>
</protein>
<comment type="caution">
    <text evidence="2">The sequence shown here is derived from an EMBL/GenBank/DDBJ whole genome shotgun (WGS) entry which is preliminary data.</text>
</comment>
<name>A0A9P4QDJ8_9PEZI</name>
<dbReference type="InterPro" id="IPR005302">
    <property type="entry name" value="MoCF_Sase_C"/>
</dbReference>
<accession>A0A9P4QDJ8</accession>
<dbReference type="PROSITE" id="PS51340">
    <property type="entry name" value="MOSC"/>
    <property type="match status" value="1"/>
</dbReference>
<evidence type="ECO:0000313" key="3">
    <source>
        <dbReference type="Proteomes" id="UP000799441"/>
    </source>
</evidence>
<dbReference type="GO" id="GO:0030151">
    <property type="term" value="F:molybdenum ion binding"/>
    <property type="evidence" value="ECO:0007669"/>
    <property type="project" value="InterPro"/>
</dbReference>
<sequence>MKVAKVYTYPIKSLRAFETPSAEVTRHGFAYDRHFMLLKVLRDDDNPSKPSYKNMAVAYFPECVLFFPSILFPPSSTLEDKPQGKIRVDFRPPASSGREARSIEIPLTPDVSGLDEIEVDMHRSPTRGYRMDEDVCKWFSDCFGYEVVLAYLGGNRRGVKMTTSSDVRYTTASAATAPGGFLSSILSKASEAILGCAAEANQQEEITFADCAPYLVVSEKSMDDIHRRLPDNEKMDITKFRPNIIVSGAEKQWEEDYWGEVTFSNDIRMECAQNCARCQSINIDYATGRAGEGEAGKMLKKLQSDRRVDPGMKYSPVFGRYSFLHPSSEGATIKVGDEVAVTRKNEEKTRFDWEGICTK</sequence>
<gene>
    <name evidence="2" type="ORF">K431DRAFT_282095</name>
</gene>
<dbReference type="OrthoDB" id="17255at2759"/>
<dbReference type="PANTHER" id="PTHR14237">
    <property type="entry name" value="MOLYBDOPTERIN COFACTOR SULFURASE MOSC"/>
    <property type="match status" value="1"/>
</dbReference>
<feature type="domain" description="MOSC" evidence="1">
    <location>
        <begin position="170"/>
        <end position="342"/>
    </location>
</feature>
<dbReference type="PANTHER" id="PTHR14237:SF34">
    <property type="entry name" value="MOSC DOMAIN PROTEIN (AFU_ORTHOLOGUE AFUA_2G07820)"/>
    <property type="match status" value="1"/>
</dbReference>
<evidence type="ECO:0000259" key="1">
    <source>
        <dbReference type="PROSITE" id="PS51340"/>
    </source>
</evidence>
<dbReference type="Pfam" id="PF03473">
    <property type="entry name" value="MOSC"/>
    <property type="match status" value="1"/>
</dbReference>
<dbReference type="EMBL" id="MU003772">
    <property type="protein sequence ID" value="KAF2724250.1"/>
    <property type="molecule type" value="Genomic_DNA"/>
</dbReference>
<dbReference type="Proteomes" id="UP000799441">
    <property type="component" value="Unassembled WGS sequence"/>
</dbReference>
<keyword evidence="3" id="KW-1185">Reference proteome</keyword>
<proteinExistence type="predicted"/>
<evidence type="ECO:0000313" key="2">
    <source>
        <dbReference type="EMBL" id="KAF2724250.1"/>
    </source>
</evidence>